<dbReference type="PANTHER" id="PTHR33055">
    <property type="entry name" value="TRANSPOSASE FOR INSERTION SEQUENCE ELEMENT IS1111A"/>
    <property type="match status" value="1"/>
</dbReference>
<name>A0AAW9DL04_ACIAO</name>
<accession>A0AAW9DL04</accession>
<dbReference type="GO" id="GO:0003677">
    <property type="term" value="F:DNA binding"/>
    <property type="evidence" value="ECO:0007669"/>
    <property type="project" value="InterPro"/>
</dbReference>
<dbReference type="Proteomes" id="UP001279553">
    <property type="component" value="Unassembled WGS sequence"/>
</dbReference>
<proteinExistence type="predicted"/>
<comment type="caution">
    <text evidence="3">The sequence shown here is derived from an EMBL/GenBank/DDBJ whole genome shotgun (WGS) entry which is preliminary data.</text>
</comment>
<dbReference type="PANTHER" id="PTHR33055:SF3">
    <property type="entry name" value="PUTATIVE TRANSPOSASE FOR IS117-RELATED"/>
    <property type="match status" value="1"/>
</dbReference>
<sequence length="380" mass="42902">MSFNNTIRIAIELSVSSWLVAVRTPGGSEKARLHRIEGGESAALLALITSVRTRESAKSGHSDIGVACCFEAGRDGFWLHRLLTAHGVDAYVLEPTSILVNRRARRAKTDRLDAEGMLRVLAAWLAGDRQVCSMVRVPTPEEEDAKRPHRERERLVQEKQRIENTIEALLFTQGIRGRPSLRSWERDVEALQTADGRPLPPLLRAEIDRLRRRLVLALEQIREVEAERTARQAATFDDTIVQKISALQRIRGIGENFSAVLVREVLYRPFDNRRQLASYVGIAPMPYQSGSMVRDRHIGRAGNPRARTTLIQLAWLWLRYQPGSALAAWFRERVGTLQGRTRRIAIVAMARKLLIALWRYVETGLLPDGVEIKAQADTMA</sequence>
<dbReference type="RefSeq" id="WP_319612358.1">
    <property type="nucleotide sequence ID" value="NZ_JAWXYB010000001.1"/>
</dbReference>
<evidence type="ECO:0000313" key="2">
    <source>
        <dbReference type="EMBL" id="MDX5929227.1"/>
    </source>
</evidence>
<dbReference type="GO" id="GO:0004803">
    <property type="term" value="F:transposase activity"/>
    <property type="evidence" value="ECO:0007669"/>
    <property type="project" value="InterPro"/>
</dbReference>
<dbReference type="InterPro" id="IPR003346">
    <property type="entry name" value="Transposase_20"/>
</dbReference>
<organism evidence="3 4">
    <name type="scientific">Acidiphilium acidophilum</name>
    <name type="common">Thiobacillus acidophilus</name>
    <dbReference type="NCBI Taxonomy" id="76588"/>
    <lineage>
        <taxon>Bacteria</taxon>
        <taxon>Pseudomonadati</taxon>
        <taxon>Pseudomonadota</taxon>
        <taxon>Alphaproteobacteria</taxon>
        <taxon>Acetobacterales</taxon>
        <taxon>Acidocellaceae</taxon>
        <taxon>Acidiphilium</taxon>
    </lineage>
</organism>
<protein>
    <submittedName>
        <fullName evidence="3">IS110 family transposase</fullName>
    </submittedName>
</protein>
<dbReference type="EMBL" id="JAWXYB010000001">
    <property type="protein sequence ID" value="MDX5929284.1"/>
    <property type="molecule type" value="Genomic_DNA"/>
</dbReference>
<dbReference type="AlphaFoldDB" id="A0AAW9DL04"/>
<gene>
    <name evidence="2" type="ORF">SIL87_00380</name>
    <name evidence="3" type="ORF">SIL87_00685</name>
</gene>
<dbReference type="Pfam" id="PF02371">
    <property type="entry name" value="Transposase_20"/>
    <property type="match status" value="1"/>
</dbReference>
<keyword evidence="4" id="KW-1185">Reference proteome</keyword>
<reference evidence="3 4" key="1">
    <citation type="submission" date="2023-11" db="EMBL/GenBank/DDBJ databases">
        <title>MicrobeMod: A computational toolkit for identifying prokaryotic methylation and restriction-modification with nanopore sequencing.</title>
        <authorList>
            <person name="Crits-Christoph A."/>
            <person name="Kang S.C."/>
            <person name="Lee H."/>
            <person name="Ostrov N."/>
        </authorList>
    </citation>
    <scope>NUCLEOTIDE SEQUENCE [LARGE SCALE GENOMIC DNA]</scope>
    <source>
        <strain evidence="3 4">DSMZ 700</strain>
    </source>
</reference>
<evidence type="ECO:0000259" key="1">
    <source>
        <dbReference type="Pfam" id="PF02371"/>
    </source>
</evidence>
<dbReference type="GO" id="GO:0006313">
    <property type="term" value="P:DNA transposition"/>
    <property type="evidence" value="ECO:0007669"/>
    <property type="project" value="InterPro"/>
</dbReference>
<feature type="domain" description="Transposase IS116/IS110/IS902 C-terminal" evidence="1">
    <location>
        <begin position="246"/>
        <end position="322"/>
    </location>
</feature>
<dbReference type="EMBL" id="JAWXYB010000001">
    <property type="protein sequence ID" value="MDX5929227.1"/>
    <property type="molecule type" value="Genomic_DNA"/>
</dbReference>
<dbReference type="NCBIfam" id="NF033542">
    <property type="entry name" value="transpos_IS110"/>
    <property type="match status" value="1"/>
</dbReference>
<evidence type="ECO:0000313" key="4">
    <source>
        <dbReference type="Proteomes" id="UP001279553"/>
    </source>
</evidence>
<dbReference type="InterPro" id="IPR047650">
    <property type="entry name" value="Transpos_IS110"/>
</dbReference>
<evidence type="ECO:0000313" key="3">
    <source>
        <dbReference type="EMBL" id="MDX5929284.1"/>
    </source>
</evidence>